<dbReference type="InterPro" id="IPR006073">
    <property type="entry name" value="GTP-bd"/>
</dbReference>
<dbReference type="InterPro" id="IPR050860">
    <property type="entry name" value="FeoB_GTPase"/>
</dbReference>
<evidence type="ECO:0000256" key="5">
    <source>
        <dbReference type="ARBA" id="ARBA00022519"/>
    </source>
</evidence>
<evidence type="ECO:0000259" key="17">
    <source>
        <dbReference type="PROSITE" id="PS51711"/>
    </source>
</evidence>
<dbReference type="InterPro" id="IPR003373">
    <property type="entry name" value="Fe2_transport_prot-B"/>
</dbReference>
<keyword evidence="10" id="KW-0406">Ion transport</keyword>
<dbReference type="PANTHER" id="PTHR43185:SF1">
    <property type="entry name" value="FE(2+) TRANSPORTER FEOB"/>
    <property type="match status" value="1"/>
</dbReference>
<protein>
    <recommendedName>
        <fullName evidence="13 16">Ferrous iron transport protein B</fullName>
    </recommendedName>
</protein>
<feature type="binding site" evidence="14">
    <location>
        <begin position="159"/>
        <end position="161"/>
    </location>
    <ligand>
        <name>GTP</name>
        <dbReference type="ChEBI" id="CHEBI:37565"/>
        <label>1</label>
    </ligand>
</feature>
<sequence>MGGQCCEPSAPLSGDFSLTIAIAGNPNCGKSALFNTFTGIRQKTGNWPGVTVDRKEGQFDLEQYKVRLIDLPGIYSLDASSMDEEITRDYLLSREADLIINVVDASNLERNLYFTVQLLEMGVPMVIALNMMDVARKRGILIDVDKLSEELGCPVVPVVATTGEGTAELKARMLAVATGAEPGGFALANEEVVEQAVADLETYLGGENPANRHWLALKMLESDEHIPAEAGEELRQRLAYWRKAIEDRSGEEADIHISDTRFSHAHALAQTVVKERGRLGRTLSDRIDSVVLSRWLGVPIFLFMMYLMFMFTINIGGAFVDFFDGVAGAFFVDGLGEVLSAAGAPDWLRVLLADGIGGGLQVVATFIPIISGLYLFLSVLEDSGYMARAAFVMDRFMRSIGLPGKAFVPLIVGFGCNVPAIMATRTLENIRERKLTILMNPFMSCGARLPVYVLFAAAFFPENGQNLVFSLYLIGIVVAVLTGLIMKKTLLRGESAGFMMELPPYHMPTLKGVLLRTWDRVKLFVREAGKIIVVMVLVLNVLNSIGTDGSFGNEDSDKSVLSVAAQSLTPAFAPMGIHQDNWPAVVGIMSGVLAKEVVVGTLDTLYTRLAEDASGGAKVESGFNLWQAIEDAAATVPENLAGVGELLTDPLGLGAADIQDVSEVAAEQDINMDVFGAMAVRFDGKIGAFAYLLFVLLYFPCVATIGAIKREAGGPWAAFVAFWTTSVAYVTASVWYQSATWGQHPGSSALWLGLLLGYILLIILGLKRWVNRDKSSLAVTPAVERG</sequence>
<feature type="transmembrane region" description="Helical" evidence="16">
    <location>
        <begin position="295"/>
        <end position="320"/>
    </location>
</feature>
<keyword evidence="9 16" id="KW-0408">Iron</keyword>
<comment type="function">
    <text evidence="16">Probable transporter of a GTP-driven Fe(2+) uptake system.</text>
</comment>
<feature type="binding site" evidence="14">
    <location>
        <begin position="70"/>
        <end position="73"/>
    </location>
    <ligand>
        <name>GTP</name>
        <dbReference type="ChEBI" id="CHEBI:37565"/>
        <label>1</label>
    </ligand>
</feature>
<dbReference type="GO" id="GO:0005886">
    <property type="term" value="C:plasma membrane"/>
    <property type="evidence" value="ECO:0007669"/>
    <property type="project" value="UniProtKB-SubCell"/>
</dbReference>
<dbReference type="PROSITE" id="PS51711">
    <property type="entry name" value="G_FEOB"/>
    <property type="match status" value="1"/>
</dbReference>
<gene>
    <name evidence="18" type="ORF">TBH_C2699</name>
</gene>
<evidence type="ECO:0000256" key="15">
    <source>
        <dbReference type="PIRSR" id="PIRSR603373-2"/>
    </source>
</evidence>
<proteinExistence type="inferred from homology"/>
<evidence type="ECO:0000256" key="1">
    <source>
        <dbReference type="ARBA" id="ARBA00004429"/>
    </source>
</evidence>
<dbReference type="Gene3D" id="3.40.50.300">
    <property type="entry name" value="P-loop containing nucleotide triphosphate hydrolases"/>
    <property type="match status" value="1"/>
</dbReference>
<dbReference type="CDD" id="cd01879">
    <property type="entry name" value="FeoB"/>
    <property type="match status" value="1"/>
</dbReference>
<comment type="subcellular location">
    <subcellularLocation>
        <location evidence="1 16">Cell inner membrane</location>
        <topology evidence="1 16">Multi-pass membrane protein</topology>
    </subcellularLocation>
</comment>
<dbReference type="InterPro" id="IPR011642">
    <property type="entry name" value="Gate_dom"/>
</dbReference>
<feature type="transmembrane region" description="Helical" evidence="16">
    <location>
        <begin position="466"/>
        <end position="486"/>
    </location>
</feature>
<evidence type="ECO:0000256" key="6">
    <source>
        <dbReference type="ARBA" id="ARBA00022692"/>
    </source>
</evidence>
<evidence type="ECO:0000313" key="19">
    <source>
        <dbReference type="Proteomes" id="UP000031631"/>
    </source>
</evidence>
<evidence type="ECO:0000256" key="12">
    <source>
        <dbReference type="ARBA" id="ARBA00023136"/>
    </source>
</evidence>
<keyword evidence="19" id="KW-1185">Reference proteome</keyword>
<feature type="binding site" evidence="15">
    <location>
        <position position="36"/>
    </location>
    <ligand>
        <name>Mg(2+)</name>
        <dbReference type="ChEBI" id="CHEBI:18420"/>
        <label>2</label>
    </ligand>
</feature>
<keyword evidence="15" id="KW-0460">Magnesium</keyword>
<keyword evidence="7 14" id="KW-0547">Nucleotide-binding</keyword>
<comment type="similarity">
    <text evidence="16">Belongs to the TRAFAC class TrmE-Era-EngA-EngB-Septin-like GTPase superfamily. FeoB GTPase (TC 9.A.8) family.</text>
</comment>
<feature type="transmembrane region" description="Helical" evidence="16">
    <location>
        <begin position="748"/>
        <end position="766"/>
    </location>
</feature>
<dbReference type="NCBIfam" id="TIGR00437">
    <property type="entry name" value="feoB"/>
    <property type="match status" value="1"/>
</dbReference>
<keyword evidence="12 16" id="KW-0472">Membrane</keyword>
<dbReference type="InterPro" id="IPR027417">
    <property type="entry name" value="P-loop_NTPase"/>
</dbReference>
<feature type="transmembrane region" description="Helical" evidence="16">
    <location>
        <begin position="688"/>
        <end position="708"/>
    </location>
</feature>
<evidence type="ECO:0000256" key="2">
    <source>
        <dbReference type="ARBA" id="ARBA00022448"/>
    </source>
</evidence>
<dbReference type="Pfam" id="PF02421">
    <property type="entry name" value="FeoB_N"/>
    <property type="match status" value="1"/>
</dbReference>
<dbReference type="AlphaFoldDB" id="A0A7U6GL34"/>
<evidence type="ECO:0000256" key="13">
    <source>
        <dbReference type="NCBIfam" id="TIGR00437"/>
    </source>
</evidence>
<keyword evidence="2 16" id="KW-0813">Transport</keyword>
<feature type="transmembrane region" description="Helical" evidence="16">
    <location>
        <begin position="400"/>
        <end position="423"/>
    </location>
</feature>
<keyword evidence="6 16" id="KW-0812">Transmembrane</keyword>
<name>A0A7U6GL34_9GAMM</name>
<evidence type="ECO:0000256" key="3">
    <source>
        <dbReference type="ARBA" id="ARBA00022475"/>
    </source>
</evidence>
<feature type="binding site" evidence="15">
    <location>
        <position position="35"/>
    </location>
    <ligand>
        <name>Mg(2+)</name>
        <dbReference type="ChEBI" id="CHEBI:18420"/>
        <label>2</label>
    </ligand>
</feature>
<keyword evidence="15" id="KW-0479">Metal-binding</keyword>
<evidence type="ECO:0000256" key="4">
    <source>
        <dbReference type="ARBA" id="ARBA00022496"/>
    </source>
</evidence>
<dbReference type="InterPro" id="IPR041069">
    <property type="entry name" value="FeoB_Cyto"/>
</dbReference>
<feature type="binding site" evidence="15">
    <location>
        <position position="38"/>
    </location>
    <ligand>
        <name>Mg(2+)</name>
        <dbReference type="ChEBI" id="CHEBI:18420"/>
        <label>2</label>
    </ligand>
</feature>
<feature type="transmembrane region" description="Helical" evidence="16">
    <location>
        <begin position="715"/>
        <end position="736"/>
    </location>
</feature>
<evidence type="ECO:0000313" key="18">
    <source>
        <dbReference type="EMBL" id="BAO45604.1"/>
    </source>
</evidence>
<dbReference type="NCBIfam" id="TIGR00231">
    <property type="entry name" value="small_GTP"/>
    <property type="match status" value="1"/>
</dbReference>
<keyword evidence="4 16" id="KW-0410">Iron transport</keyword>
<keyword evidence="11 14" id="KW-0342">GTP-binding</keyword>
<dbReference type="Proteomes" id="UP000031631">
    <property type="component" value="Chromosome"/>
</dbReference>
<dbReference type="EMBL" id="AP012273">
    <property type="protein sequence ID" value="BAO45604.1"/>
    <property type="molecule type" value="Genomic_DNA"/>
</dbReference>
<dbReference type="FunFam" id="3.40.50.300:FF:000426">
    <property type="entry name" value="Ferrous iron transport protein B"/>
    <property type="match status" value="1"/>
</dbReference>
<dbReference type="PANTHER" id="PTHR43185">
    <property type="entry name" value="FERROUS IRON TRANSPORT PROTEIN B"/>
    <property type="match status" value="1"/>
</dbReference>
<evidence type="ECO:0000256" key="9">
    <source>
        <dbReference type="ARBA" id="ARBA00023004"/>
    </source>
</evidence>
<feature type="domain" description="FeoB-type G" evidence="17">
    <location>
        <begin position="17"/>
        <end position="179"/>
    </location>
</feature>
<feature type="transmembrane region" description="Helical" evidence="16">
    <location>
        <begin position="360"/>
        <end position="380"/>
    </location>
</feature>
<reference evidence="18 19" key="1">
    <citation type="journal article" date="2014" name="PLoS ONE">
        <title>Physiological and genomic features of a novel sulfur-oxidizing gammaproteobacterium belonging to a previously uncultivated symbiotic lineage isolated from a hydrothermal vent.</title>
        <authorList>
            <person name="Nunoura T."/>
            <person name="Takaki Y."/>
            <person name="Kazama H."/>
            <person name="Kakuta J."/>
            <person name="Shimamura S."/>
            <person name="Makita H."/>
            <person name="Hirai M."/>
            <person name="Miyazaki M."/>
            <person name="Takai K."/>
        </authorList>
    </citation>
    <scope>NUCLEOTIDE SEQUENCE [LARGE SCALE GENOMIC DNA]</scope>
    <source>
        <strain evidence="18 19">Hiromi1</strain>
    </source>
</reference>
<evidence type="ECO:0000256" key="7">
    <source>
        <dbReference type="ARBA" id="ARBA00022741"/>
    </source>
</evidence>
<dbReference type="GO" id="GO:0005525">
    <property type="term" value="F:GTP binding"/>
    <property type="evidence" value="ECO:0007669"/>
    <property type="project" value="UniProtKB-KW"/>
</dbReference>
<feature type="binding site" evidence="14">
    <location>
        <begin position="130"/>
        <end position="133"/>
    </location>
    <ligand>
        <name>GTP</name>
        <dbReference type="ChEBI" id="CHEBI:37565"/>
        <label>1</label>
    </ligand>
</feature>
<evidence type="ECO:0000256" key="10">
    <source>
        <dbReference type="ARBA" id="ARBA00023065"/>
    </source>
</evidence>
<dbReference type="KEGG" id="tbn:TBH_C2699"/>
<dbReference type="Pfam" id="PF07664">
    <property type="entry name" value="FeoB_C"/>
    <property type="match status" value="1"/>
</dbReference>
<evidence type="ECO:0000256" key="11">
    <source>
        <dbReference type="ARBA" id="ARBA00023134"/>
    </source>
</evidence>
<dbReference type="InterPro" id="IPR005225">
    <property type="entry name" value="Small_GTP-bd"/>
</dbReference>
<evidence type="ECO:0000256" key="8">
    <source>
        <dbReference type="ARBA" id="ARBA00022989"/>
    </source>
</evidence>
<keyword evidence="3" id="KW-1003">Cell membrane</keyword>
<feature type="transmembrane region" description="Helical" evidence="16">
    <location>
        <begin position="435"/>
        <end position="460"/>
    </location>
</feature>
<dbReference type="GO" id="GO:0015093">
    <property type="term" value="F:ferrous iron transmembrane transporter activity"/>
    <property type="evidence" value="ECO:0007669"/>
    <property type="project" value="UniProtKB-UniRule"/>
</dbReference>
<dbReference type="NCBIfam" id="NF007105">
    <property type="entry name" value="PRK09554.1"/>
    <property type="match status" value="1"/>
</dbReference>
<dbReference type="InterPro" id="IPR011640">
    <property type="entry name" value="Fe2_transport_prot_B_C"/>
</dbReference>
<feature type="binding site" evidence="15">
    <location>
        <position position="39"/>
    </location>
    <ligand>
        <name>Mg(2+)</name>
        <dbReference type="ChEBI" id="CHEBI:18420"/>
        <label>2</label>
    </ligand>
</feature>
<dbReference type="SUPFAM" id="SSF52540">
    <property type="entry name" value="P-loop containing nucleoside triphosphate hydrolases"/>
    <property type="match status" value="1"/>
</dbReference>
<evidence type="ECO:0000256" key="14">
    <source>
        <dbReference type="PIRSR" id="PIRSR603373-1"/>
    </source>
</evidence>
<feature type="binding site" evidence="14">
    <location>
        <begin position="24"/>
        <end position="31"/>
    </location>
    <ligand>
        <name>GTP</name>
        <dbReference type="ChEBI" id="CHEBI:37565"/>
        <label>1</label>
    </ligand>
</feature>
<organism evidence="18 19">
    <name type="scientific">Thiolapillus brandeum</name>
    <dbReference type="NCBI Taxonomy" id="1076588"/>
    <lineage>
        <taxon>Bacteria</taxon>
        <taxon>Pseudomonadati</taxon>
        <taxon>Pseudomonadota</taxon>
        <taxon>Gammaproteobacteria</taxon>
        <taxon>Chromatiales</taxon>
        <taxon>Sedimenticolaceae</taxon>
        <taxon>Thiolapillus</taxon>
    </lineage>
</organism>
<dbReference type="RefSeq" id="WP_041069449.1">
    <property type="nucleotide sequence ID" value="NZ_AP012273.1"/>
</dbReference>
<dbReference type="InterPro" id="IPR030389">
    <property type="entry name" value="G_FEOB_dom"/>
</dbReference>
<evidence type="ECO:0000256" key="16">
    <source>
        <dbReference type="RuleBase" id="RU362098"/>
    </source>
</evidence>
<dbReference type="GO" id="GO:0046872">
    <property type="term" value="F:metal ion binding"/>
    <property type="evidence" value="ECO:0007669"/>
    <property type="project" value="UniProtKB-KW"/>
</dbReference>
<dbReference type="PRINTS" id="PR00326">
    <property type="entry name" value="GTP1OBG"/>
</dbReference>
<dbReference type="Gene3D" id="1.10.287.1770">
    <property type="match status" value="1"/>
</dbReference>
<keyword evidence="5" id="KW-0997">Cell inner membrane</keyword>
<feature type="binding site" evidence="14">
    <location>
        <begin position="49"/>
        <end position="53"/>
    </location>
    <ligand>
        <name>GTP</name>
        <dbReference type="ChEBI" id="CHEBI:37565"/>
        <label>1</label>
    </ligand>
</feature>
<dbReference type="Pfam" id="PF07670">
    <property type="entry name" value="Gate"/>
    <property type="match status" value="2"/>
</dbReference>
<keyword evidence="8 16" id="KW-1133">Transmembrane helix</keyword>
<dbReference type="OrthoDB" id="9809127at2"/>
<dbReference type="Pfam" id="PF17910">
    <property type="entry name" value="FeoB_Cyto"/>
    <property type="match status" value="1"/>
</dbReference>
<accession>A0A7U6GL34</accession>